<evidence type="ECO:0000313" key="11">
    <source>
        <dbReference type="Proteomes" id="UP000054477"/>
    </source>
</evidence>
<evidence type="ECO:0000256" key="2">
    <source>
        <dbReference type="ARBA" id="ARBA00022692"/>
    </source>
</evidence>
<sequence>MFSLLPLLPFFSLALSISPAVALSSHRSLNSDALLKHKRVASTISNRTLLGDDPAELVKRDGTKYVFMHHIVGNTYPYTQADWADDIQKISSKGVDALALNIGFDSWQRDQVASAYAAAVGTNFKLFISFDFTEIACDVNNAASWVNQFANHPNQFKFNGKPFISSFSGECLGNAGWANLKSMTNGYTMPFIGGLENQFNNWPALDSWYCWGCAWPEGNYDKTTADDQYYINQLGTRYATTVSGWMFAHDAGKNWYQRGDDWLINNRWEQLFGMRDQLTFVEMVTWNDYGESDYFGPLKGAPPASTYWAANYPHTAWFDMSAYYIQAFKTGSYPAITVRIVVPPTDKFCHLVCHLLTWACLQQDVIYYWSRPHPKGATASADQFGKPNGWDWSLDFVWAAVFATAPATVTLQVGGNSQTFSVTAGVNKLQLPMTTGQITVSMVRGGQTIISKTDTNLNIIANPTQYNYNAYVGSATGTGGGGGGGSGATTTTASPTTTTSSTPSSNTYVSMTWTSAGCYVDGANRMLRGSSTSIPGMTVEMCTGLCFKKKFTMAAVEFGTECYCGSQLFTTNGAGVKATPTDCNMPCAGNAAETCGAGWRANLYTSPGTVLSKRKLRLLS</sequence>
<protein>
    <submittedName>
        <fullName evidence="10">Glycoside hydrolase family 71 protein</fullName>
    </submittedName>
</protein>
<proteinExistence type="predicted"/>
<evidence type="ECO:0000256" key="3">
    <source>
        <dbReference type="ARBA" id="ARBA00022729"/>
    </source>
</evidence>
<dbReference type="HOGENOM" id="CLU_019141_4_1_1"/>
<dbReference type="Pfam" id="PF01822">
    <property type="entry name" value="WSC"/>
    <property type="match status" value="1"/>
</dbReference>
<dbReference type="Proteomes" id="UP000054477">
    <property type="component" value="Unassembled WGS sequence"/>
</dbReference>
<dbReference type="PANTHER" id="PTHR24269:SF16">
    <property type="entry name" value="PROTEIN SLG1"/>
    <property type="match status" value="1"/>
</dbReference>
<evidence type="ECO:0000256" key="6">
    <source>
        <dbReference type="ARBA" id="ARBA00023180"/>
    </source>
</evidence>
<dbReference type="GO" id="GO:0051118">
    <property type="term" value="F:glucan endo-1,3-alpha-glucosidase activity"/>
    <property type="evidence" value="ECO:0007669"/>
    <property type="project" value="InterPro"/>
</dbReference>
<evidence type="ECO:0000256" key="4">
    <source>
        <dbReference type="ARBA" id="ARBA00022989"/>
    </source>
</evidence>
<feature type="chain" id="PRO_5002222695" evidence="8">
    <location>
        <begin position="23"/>
        <end position="620"/>
    </location>
</feature>
<name>A0A0C9X790_9AGAR</name>
<evidence type="ECO:0000259" key="9">
    <source>
        <dbReference type="PROSITE" id="PS51212"/>
    </source>
</evidence>
<organism evidence="10 11">
    <name type="scientific">Laccaria amethystina LaAM-08-1</name>
    <dbReference type="NCBI Taxonomy" id="1095629"/>
    <lineage>
        <taxon>Eukaryota</taxon>
        <taxon>Fungi</taxon>
        <taxon>Dikarya</taxon>
        <taxon>Basidiomycota</taxon>
        <taxon>Agaricomycotina</taxon>
        <taxon>Agaricomycetes</taxon>
        <taxon>Agaricomycetidae</taxon>
        <taxon>Agaricales</taxon>
        <taxon>Agaricineae</taxon>
        <taxon>Hydnangiaceae</taxon>
        <taxon>Laccaria</taxon>
    </lineage>
</organism>
<dbReference type="OrthoDB" id="3257981at2759"/>
<keyword evidence="5" id="KW-0472">Membrane</keyword>
<dbReference type="Pfam" id="PF03659">
    <property type="entry name" value="Glyco_hydro_71"/>
    <property type="match status" value="1"/>
</dbReference>
<dbReference type="Gene3D" id="3.20.20.80">
    <property type="entry name" value="Glycosidases"/>
    <property type="match status" value="1"/>
</dbReference>
<keyword evidence="2" id="KW-0812">Transmembrane</keyword>
<feature type="compositionally biased region" description="Low complexity" evidence="7">
    <location>
        <begin position="488"/>
        <end position="505"/>
    </location>
</feature>
<keyword evidence="6" id="KW-0325">Glycoprotein</keyword>
<reference evidence="11" key="2">
    <citation type="submission" date="2015-01" db="EMBL/GenBank/DDBJ databases">
        <title>Evolutionary Origins and Diversification of the Mycorrhizal Mutualists.</title>
        <authorList>
            <consortium name="DOE Joint Genome Institute"/>
            <consortium name="Mycorrhizal Genomics Consortium"/>
            <person name="Kohler A."/>
            <person name="Kuo A."/>
            <person name="Nagy L.G."/>
            <person name="Floudas D."/>
            <person name="Copeland A."/>
            <person name="Barry K.W."/>
            <person name="Cichocki N."/>
            <person name="Veneault-Fourrey C."/>
            <person name="LaButti K."/>
            <person name="Lindquist E.A."/>
            <person name="Lipzen A."/>
            <person name="Lundell T."/>
            <person name="Morin E."/>
            <person name="Murat C."/>
            <person name="Riley R."/>
            <person name="Ohm R."/>
            <person name="Sun H."/>
            <person name="Tunlid A."/>
            <person name="Henrissat B."/>
            <person name="Grigoriev I.V."/>
            <person name="Hibbett D.S."/>
            <person name="Martin F."/>
        </authorList>
    </citation>
    <scope>NUCLEOTIDE SEQUENCE [LARGE SCALE GENOMIC DNA]</scope>
    <source>
        <strain evidence="11">LaAM-08-1</strain>
    </source>
</reference>
<evidence type="ECO:0000256" key="5">
    <source>
        <dbReference type="ARBA" id="ARBA00023136"/>
    </source>
</evidence>
<feature type="signal peptide" evidence="8">
    <location>
        <begin position="1"/>
        <end position="22"/>
    </location>
</feature>
<feature type="domain" description="WSC" evidence="9">
    <location>
        <begin position="512"/>
        <end position="607"/>
    </location>
</feature>
<keyword evidence="11" id="KW-1185">Reference proteome</keyword>
<dbReference type="EMBL" id="KN838921">
    <property type="protein sequence ID" value="KIJ92287.1"/>
    <property type="molecule type" value="Genomic_DNA"/>
</dbReference>
<dbReference type="InterPro" id="IPR051836">
    <property type="entry name" value="Kremen_rcpt"/>
</dbReference>
<dbReference type="STRING" id="1095629.A0A0C9X790"/>
<evidence type="ECO:0000256" key="8">
    <source>
        <dbReference type="SAM" id="SignalP"/>
    </source>
</evidence>
<accession>A0A0C9X790</accession>
<evidence type="ECO:0000313" key="10">
    <source>
        <dbReference type="EMBL" id="KIJ92287.1"/>
    </source>
</evidence>
<feature type="region of interest" description="Disordered" evidence="7">
    <location>
        <begin position="479"/>
        <end position="506"/>
    </location>
</feature>
<reference evidence="10 11" key="1">
    <citation type="submission" date="2014-04" db="EMBL/GenBank/DDBJ databases">
        <authorList>
            <consortium name="DOE Joint Genome Institute"/>
            <person name="Kuo A."/>
            <person name="Kohler A."/>
            <person name="Nagy L.G."/>
            <person name="Floudas D."/>
            <person name="Copeland A."/>
            <person name="Barry K.W."/>
            <person name="Cichocki N."/>
            <person name="Veneault-Fourrey C."/>
            <person name="LaButti K."/>
            <person name="Lindquist E.A."/>
            <person name="Lipzen A."/>
            <person name="Lundell T."/>
            <person name="Morin E."/>
            <person name="Murat C."/>
            <person name="Sun H."/>
            <person name="Tunlid A."/>
            <person name="Henrissat B."/>
            <person name="Grigoriev I.V."/>
            <person name="Hibbett D.S."/>
            <person name="Martin F."/>
            <person name="Nordberg H.P."/>
            <person name="Cantor M.N."/>
            <person name="Hua S.X."/>
        </authorList>
    </citation>
    <scope>NUCLEOTIDE SEQUENCE [LARGE SCALE GENOMIC DNA]</scope>
    <source>
        <strain evidence="10 11">LaAM-08-1</strain>
    </source>
</reference>
<dbReference type="GO" id="GO:0005886">
    <property type="term" value="C:plasma membrane"/>
    <property type="evidence" value="ECO:0007669"/>
    <property type="project" value="TreeGrafter"/>
</dbReference>
<evidence type="ECO:0000256" key="7">
    <source>
        <dbReference type="SAM" id="MobiDB-lite"/>
    </source>
</evidence>
<dbReference type="PROSITE" id="PS51212">
    <property type="entry name" value="WSC"/>
    <property type="match status" value="1"/>
</dbReference>
<dbReference type="CDD" id="cd11577">
    <property type="entry name" value="GH71"/>
    <property type="match status" value="1"/>
</dbReference>
<gene>
    <name evidence="10" type="ORF">K443DRAFT_440045</name>
</gene>
<keyword evidence="3 8" id="KW-0732">Signal</keyword>
<evidence type="ECO:0000256" key="1">
    <source>
        <dbReference type="ARBA" id="ARBA00004167"/>
    </source>
</evidence>
<comment type="subcellular location">
    <subcellularLocation>
        <location evidence="1">Membrane</location>
        <topology evidence="1">Single-pass membrane protein</topology>
    </subcellularLocation>
</comment>
<dbReference type="SMART" id="SM00321">
    <property type="entry name" value="WSC"/>
    <property type="match status" value="1"/>
</dbReference>
<dbReference type="PANTHER" id="PTHR24269">
    <property type="entry name" value="KREMEN PROTEIN"/>
    <property type="match status" value="1"/>
</dbReference>
<dbReference type="InterPro" id="IPR002889">
    <property type="entry name" value="WSC_carb-bd"/>
</dbReference>
<keyword evidence="10" id="KW-0378">Hydrolase</keyword>
<keyword evidence="4" id="KW-1133">Transmembrane helix</keyword>
<dbReference type="AlphaFoldDB" id="A0A0C9X790"/>
<dbReference type="InterPro" id="IPR005197">
    <property type="entry name" value="Glyco_hydro_71"/>
</dbReference>